<dbReference type="GeneTree" id="ENSGT00530000067022"/>
<dbReference type="InParanoid" id="F6VEC1"/>
<dbReference type="Proteomes" id="UP000008144">
    <property type="component" value="Chromosome 8"/>
</dbReference>
<evidence type="ECO:0000313" key="1">
    <source>
        <dbReference type="Ensembl" id="ENSCINP00000001949.1"/>
    </source>
</evidence>
<protein>
    <submittedName>
        <fullName evidence="1">Uncharacterized protein</fullName>
    </submittedName>
</protein>
<evidence type="ECO:0000313" key="2">
    <source>
        <dbReference type="Proteomes" id="UP000008144"/>
    </source>
</evidence>
<dbReference type="Ensembl" id="ENSCINT00000001949.1">
    <property type="protein sequence ID" value="ENSCINP00000001949.1"/>
    <property type="gene ID" value="ENSCING00000001041.1"/>
</dbReference>
<dbReference type="EMBL" id="EAAA01002565">
    <property type="status" value="NOT_ANNOTATED_CDS"/>
    <property type="molecule type" value="Genomic_DNA"/>
</dbReference>
<reference evidence="1" key="3">
    <citation type="submission" date="2025-08" db="UniProtKB">
        <authorList>
            <consortium name="Ensembl"/>
        </authorList>
    </citation>
    <scope>IDENTIFICATION</scope>
</reference>
<dbReference type="OMA" id="METHPRY"/>
<name>F6VEC1_CIOIN</name>
<sequence>AERNNLPKLSDSNIKTQLSEFFNLAIPEQLVSVPPTKAEAQYFQLGVSPKVILHFRLTYPVDQDIEPILIKLRKWPLLSWQPTTVSIVNKSLIDLGPHLTRDFIGEVDVINPADNSLTTAQDSEYFVDLFTSAINVNETKVTASFSKFETLYNSTVRAKVWISSLPGFDLTPRSLTNDVRIFRETHPRYLLNKTSLIVKPRPPPEVMTPPQDKILVGYVVLKEAVISDVIDLYPTIDELVFNTYSQKVMNWIATSLENKTYQHVVEYFQHLPNQSLLAHVKLTQPHDDNTTAAQIEKMLNLNTTNNIESFKLGEPRTFVGSLDFFMNTSVTTNKTQNDLVDLLDSILPGTLHFVKMERTINNSMRINFTLTSNPNVPSLAHNLQRDGRKELK</sequence>
<reference evidence="1" key="2">
    <citation type="journal article" date="2008" name="Genome Biol.">
        <title>Improved genome assembly and evidence-based global gene model set for the chordate Ciona intestinalis: new insight into intron and operon populations.</title>
        <authorList>
            <person name="Satou Y."/>
            <person name="Mineta K."/>
            <person name="Ogasawara M."/>
            <person name="Sasakura Y."/>
            <person name="Shoguchi E."/>
            <person name="Ueno K."/>
            <person name="Yamada L."/>
            <person name="Matsumoto J."/>
            <person name="Wasserscheid J."/>
            <person name="Dewar K."/>
            <person name="Wiley G.B."/>
            <person name="Macmil S.L."/>
            <person name="Roe B.A."/>
            <person name="Zeller R.W."/>
            <person name="Hastings K.E."/>
            <person name="Lemaire P."/>
            <person name="Lindquist E."/>
            <person name="Endo T."/>
            <person name="Hotta K."/>
            <person name="Inaba K."/>
        </authorList>
    </citation>
    <scope>NUCLEOTIDE SEQUENCE [LARGE SCALE GENOMIC DNA]</scope>
    <source>
        <strain evidence="1">wild type</strain>
    </source>
</reference>
<accession>F6VEC1</accession>
<dbReference type="HOGENOM" id="CLU_705032_0_0_1"/>
<proteinExistence type="predicted"/>
<reference evidence="1" key="4">
    <citation type="submission" date="2025-09" db="UniProtKB">
        <authorList>
            <consortium name="Ensembl"/>
        </authorList>
    </citation>
    <scope>IDENTIFICATION</scope>
</reference>
<keyword evidence="2" id="KW-1185">Reference proteome</keyword>
<dbReference type="AlphaFoldDB" id="F6VEC1"/>
<reference evidence="2" key="1">
    <citation type="journal article" date="2002" name="Science">
        <title>The draft genome of Ciona intestinalis: insights into chordate and vertebrate origins.</title>
        <authorList>
            <person name="Dehal P."/>
            <person name="Satou Y."/>
            <person name="Campbell R.K."/>
            <person name="Chapman J."/>
            <person name="Degnan B."/>
            <person name="De Tomaso A."/>
            <person name="Davidson B."/>
            <person name="Di Gregorio A."/>
            <person name="Gelpke M."/>
            <person name="Goodstein D.M."/>
            <person name="Harafuji N."/>
            <person name="Hastings K.E."/>
            <person name="Ho I."/>
            <person name="Hotta K."/>
            <person name="Huang W."/>
            <person name="Kawashima T."/>
            <person name="Lemaire P."/>
            <person name="Martinez D."/>
            <person name="Meinertzhagen I.A."/>
            <person name="Necula S."/>
            <person name="Nonaka M."/>
            <person name="Putnam N."/>
            <person name="Rash S."/>
            <person name="Saiga H."/>
            <person name="Satake M."/>
            <person name="Terry A."/>
            <person name="Yamada L."/>
            <person name="Wang H.G."/>
            <person name="Awazu S."/>
            <person name="Azumi K."/>
            <person name="Boore J."/>
            <person name="Branno M."/>
            <person name="Chin-Bow S."/>
            <person name="DeSantis R."/>
            <person name="Doyle S."/>
            <person name="Francino P."/>
            <person name="Keys D.N."/>
            <person name="Haga S."/>
            <person name="Hayashi H."/>
            <person name="Hino K."/>
            <person name="Imai K.S."/>
            <person name="Inaba K."/>
            <person name="Kano S."/>
            <person name="Kobayashi K."/>
            <person name="Kobayashi M."/>
            <person name="Lee B.I."/>
            <person name="Makabe K.W."/>
            <person name="Manohar C."/>
            <person name="Matassi G."/>
            <person name="Medina M."/>
            <person name="Mochizuki Y."/>
            <person name="Mount S."/>
            <person name="Morishita T."/>
            <person name="Miura S."/>
            <person name="Nakayama A."/>
            <person name="Nishizaka S."/>
            <person name="Nomoto H."/>
            <person name="Ohta F."/>
            <person name="Oishi K."/>
            <person name="Rigoutsos I."/>
            <person name="Sano M."/>
            <person name="Sasaki A."/>
            <person name="Sasakura Y."/>
            <person name="Shoguchi E."/>
            <person name="Shin-i T."/>
            <person name="Spagnuolo A."/>
            <person name="Stainier D."/>
            <person name="Suzuki M.M."/>
            <person name="Tassy O."/>
            <person name="Takatori N."/>
            <person name="Tokuoka M."/>
            <person name="Yagi K."/>
            <person name="Yoshizaki F."/>
            <person name="Wada S."/>
            <person name="Zhang C."/>
            <person name="Hyatt P.D."/>
            <person name="Larimer F."/>
            <person name="Detter C."/>
            <person name="Doggett N."/>
            <person name="Glavina T."/>
            <person name="Hawkins T."/>
            <person name="Richardson P."/>
            <person name="Lucas S."/>
            <person name="Kohara Y."/>
            <person name="Levine M."/>
            <person name="Satoh N."/>
            <person name="Rokhsar D.S."/>
        </authorList>
    </citation>
    <scope>NUCLEOTIDE SEQUENCE [LARGE SCALE GENOMIC DNA]</scope>
</reference>
<organism evidence="1 2">
    <name type="scientific">Ciona intestinalis</name>
    <name type="common">Transparent sea squirt</name>
    <name type="synonym">Ascidia intestinalis</name>
    <dbReference type="NCBI Taxonomy" id="7719"/>
    <lineage>
        <taxon>Eukaryota</taxon>
        <taxon>Metazoa</taxon>
        <taxon>Chordata</taxon>
        <taxon>Tunicata</taxon>
        <taxon>Ascidiacea</taxon>
        <taxon>Phlebobranchia</taxon>
        <taxon>Cionidae</taxon>
        <taxon>Ciona</taxon>
    </lineage>
</organism>